<proteinExistence type="inferred from homology"/>
<dbReference type="InterPro" id="IPR050577">
    <property type="entry name" value="MAPR/NEUFC/NENF-like"/>
</dbReference>
<dbReference type="GO" id="GO:0016020">
    <property type="term" value="C:membrane"/>
    <property type="evidence" value="ECO:0007669"/>
    <property type="project" value="TreeGrafter"/>
</dbReference>
<feature type="region of interest" description="Disordered" evidence="2">
    <location>
        <begin position="51"/>
        <end position="78"/>
    </location>
</feature>
<dbReference type="FunFam" id="3.10.120.10:FF:000003">
    <property type="entry name" value="membrane-associated progesterone receptor component 1"/>
    <property type="match status" value="1"/>
</dbReference>
<protein>
    <submittedName>
        <fullName evidence="6">Membrane-associated progesterone receptor component 1</fullName>
    </submittedName>
</protein>
<keyword evidence="5" id="KW-1185">Reference proteome</keyword>
<feature type="transmembrane region" description="Helical" evidence="3">
    <location>
        <begin position="29"/>
        <end position="46"/>
    </location>
</feature>
<comment type="similarity">
    <text evidence="1">Belongs to the cytochrome b5 family. MAPR subfamily.</text>
</comment>
<sequence length="207" mass="23995">MSGKAKAVDQSLPWYSFISNAIKDTPLDVTLLVVSAFVFYKVVSLTRRRRQRRHREQQLMGPGPISLEPGGGGQKEELSPLRSDFTVAELREYNGTREDGRILVAINFSIYDVSRSKHYYGRNGVYPNYAGRDISRNLINFSVETNESEEFDDFSDLSISQMSTLREWDQQFREKYPLVGKLLREGELHTNYEDEDEEAEQEMHRNQ</sequence>
<organism evidence="5 6">
    <name type="scientific">Drosophila kikkawai</name>
    <name type="common">Fruit fly</name>
    <dbReference type="NCBI Taxonomy" id="30033"/>
    <lineage>
        <taxon>Eukaryota</taxon>
        <taxon>Metazoa</taxon>
        <taxon>Ecdysozoa</taxon>
        <taxon>Arthropoda</taxon>
        <taxon>Hexapoda</taxon>
        <taxon>Insecta</taxon>
        <taxon>Pterygota</taxon>
        <taxon>Neoptera</taxon>
        <taxon>Endopterygota</taxon>
        <taxon>Diptera</taxon>
        <taxon>Brachycera</taxon>
        <taxon>Muscomorpha</taxon>
        <taxon>Ephydroidea</taxon>
        <taxon>Drosophilidae</taxon>
        <taxon>Drosophila</taxon>
        <taxon>Sophophora</taxon>
    </lineage>
</organism>
<dbReference type="SUPFAM" id="SSF55856">
    <property type="entry name" value="Cytochrome b5-like heme/steroid binding domain"/>
    <property type="match status" value="1"/>
</dbReference>
<dbReference type="SMART" id="SM01117">
    <property type="entry name" value="Cyt-b5"/>
    <property type="match status" value="1"/>
</dbReference>
<accession>A0A6P4J6N6</accession>
<dbReference type="PANTHER" id="PTHR10281">
    <property type="entry name" value="MEMBRANE-ASSOCIATED PROGESTERONE RECEPTOR COMPONENT-RELATED"/>
    <property type="match status" value="1"/>
</dbReference>
<evidence type="ECO:0000313" key="6">
    <source>
        <dbReference type="RefSeq" id="XP_017036585.1"/>
    </source>
</evidence>
<feature type="domain" description="Cytochrome b5 heme-binding" evidence="4">
    <location>
        <begin position="85"/>
        <end position="183"/>
    </location>
</feature>
<dbReference type="GeneID" id="108084776"/>
<dbReference type="PANTHER" id="PTHR10281:SF106">
    <property type="entry name" value="IP06960P-RELATED"/>
    <property type="match status" value="1"/>
</dbReference>
<reference evidence="6" key="1">
    <citation type="submission" date="2025-08" db="UniProtKB">
        <authorList>
            <consortium name="RefSeq"/>
        </authorList>
    </citation>
    <scope>IDENTIFICATION</scope>
    <source>
        <strain evidence="6">14028-0561.14</strain>
        <tissue evidence="6">Whole fly</tissue>
    </source>
</reference>
<dbReference type="OrthoDB" id="547796at2759"/>
<evidence type="ECO:0000256" key="3">
    <source>
        <dbReference type="SAM" id="Phobius"/>
    </source>
</evidence>
<dbReference type="Gene3D" id="3.10.120.10">
    <property type="entry name" value="Cytochrome b5-like heme/steroid binding domain"/>
    <property type="match status" value="1"/>
</dbReference>
<dbReference type="GO" id="GO:0005783">
    <property type="term" value="C:endoplasmic reticulum"/>
    <property type="evidence" value="ECO:0007669"/>
    <property type="project" value="TreeGrafter"/>
</dbReference>
<evidence type="ECO:0000313" key="5">
    <source>
        <dbReference type="Proteomes" id="UP001652661"/>
    </source>
</evidence>
<evidence type="ECO:0000259" key="4">
    <source>
        <dbReference type="SMART" id="SM01117"/>
    </source>
</evidence>
<evidence type="ECO:0000256" key="1">
    <source>
        <dbReference type="ARBA" id="ARBA00038357"/>
    </source>
</evidence>
<gene>
    <name evidence="6" type="primary">LOC108084776</name>
</gene>
<evidence type="ECO:0000256" key="2">
    <source>
        <dbReference type="SAM" id="MobiDB-lite"/>
    </source>
</evidence>
<dbReference type="AlphaFoldDB" id="A0A6P4J6N6"/>
<keyword evidence="3" id="KW-1133">Transmembrane helix</keyword>
<dbReference type="RefSeq" id="XP_017036585.1">
    <property type="nucleotide sequence ID" value="XM_017181096.2"/>
</dbReference>
<name>A0A6P4J6N6_DROKI</name>
<keyword evidence="3" id="KW-0812">Transmembrane</keyword>
<dbReference type="InterPro" id="IPR001199">
    <property type="entry name" value="Cyt_B5-like_heme/steroid-bd"/>
</dbReference>
<dbReference type="OMA" id="EYNGTRE"/>
<feature type="region of interest" description="Disordered" evidence="2">
    <location>
        <begin position="187"/>
        <end position="207"/>
    </location>
</feature>
<dbReference type="Proteomes" id="UP001652661">
    <property type="component" value="Chromosome 3L"/>
</dbReference>
<dbReference type="InterPro" id="IPR036400">
    <property type="entry name" value="Cyt_B5-like_heme/steroid_sf"/>
</dbReference>
<keyword evidence="6" id="KW-0675">Receptor</keyword>
<keyword evidence="3" id="KW-0472">Membrane</keyword>
<dbReference type="Pfam" id="PF00173">
    <property type="entry name" value="Cyt-b5"/>
    <property type="match status" value="1"/>
</dbReference>